<accession>A0A6A6D8S0</accession>
<proteinExistence type="predicted"/>
<keyword evidence="3" id="KW-1185">Reference proteome</keyword>
<reference evidence="2" key="1">
    <citation type="journal article" date="2020" name="Stud. Mycol.">
        <title>101 Dothideomycetes genomes: a test case for predicting lifestyles and emergence of pathogens.</title>
        <authorList>
            <person name="Haridas S."/>
            <person name="Albert R."/>
            <person name="Binder M."/>
            <person name="Bloem J."/>
            <person name="Labutti K."/>
            <person name="Salamov A."/>
            <person name="Andreopoulos B."/>
            <person name="Baker S."/>
            <person name="Barry K."/>
            <person name="Bills G."/>
            <person name="Bluhm B."/>
            <person name="Cannon C."/>
            <person name="Castanera R."/>
            <person name="Culley D."/>
            <person name="Daum C."/>
            <person name="Ezra D."/>
            <person name="Gonzalez J."/>
            <person name="Henrissat B."/>
            <person name="Kuo A."/>
            <person name="Liang C."/>
            <person name="Lipzen A."/>
            <person name="Lutzoni F."/>
            <person name="Magnuson J."/>
            <person name="Mondo S."/>
            <person name="Nolan M."/>
            <person name="Ohm R."/>
            <person name="Pangilinan J."/>
            <person name="Park H.-J."/>
            <person name="Ramirez L."/>
            <person name="Alfaro M."/>
            <person name="Sun H."/>
            <person name="Tritt A."/>
            <person name="Yoshinaga Y."/>
            <person name="Zwiers L.-H."/>
            <person name="Turgeon B."/>
            <person name="Goodwin S."/>
            <person name="Spatafora J."/>
            <person name="Crous P."/>
            <person name="Grigoriev I."/>
        </authorList>
    </citation>
    <scope>NUCLEOTIDE SEQUENCE</scope>
    <source>
        <strain evidence="2">CBS 207.26</strain>
    </source>
</reference>
<feature type="compositionally biased region" description="Basic and acidic residues" evidence="1">
    <location>
        <begin position="336"/>
        <end position="358"/>
    </location>
</feature>
<feature type="region of interest" description="Disordered" evidence="1">
    <location>
        <begin position="250"/>
        <end position="269"/>
    </location>
</feature>
<evidence type="ECO:0000313" key="2">
    <source>
        <dbReference type="EMBL" id="KAF2174370.1"/>
    </source>
</evidence>
<feature type="compositionally biased region" description="Basic and acidic residues" evidence="1">
    <location>
        <begin position="1"/>
        <end position="10"/>
    </location>
</feature>
<feature type="compositionally biased region" description="Gly residues" evidence="1">
    <location>
        <begin position="583"/>
        <end position="594"/>
    </location>
</feature>
<dbReference type="AlphaFoldDB" id="A0A6A6D8S0"/>
<feature type="compositionally biased region" description="Gly residues" evidence="1">
    <location>
        <begin position="534"/>
        <end position="550"/>
    </location>
</feature>
<feature type="region of interest" description="Disordered" evidence="1">
    <location>
        <begin position="619"/>
        <end position="658"/>
    </location>
</feature>
<evidence type="ECO:0000313" key="3">
    <source>
        <dbReference type="Proteomes" id="UP000800200"/>
    </source>
</evidence>
<name>A0A6A6D8S0_9PEZI</name>
<dbReference type="EMBL" id="ML995162">
    <property type="protein sequence ID" value="KAF2174370.1"/>
    <property type="molecule type" value="Genomic_DNA"/>
</dbReference>
<protein>
    <submittedName>
        <fullName evidence="2">Uncharacterized protein</fullName>
    </submittedName>
</protein>
<feature type="compositionally biased region" description="Low complexity" evidence="1">
    <location>
        <begin position="551"/>
        <end position="582"/>
    </location>
</feature>
<dbReference type="Proteomes" id="UP000800200">
    <property type="component" value="Unassembled WGS sequence"/>
</dbReference>
<feature type="region of interest" description="Disordered" evidence="1">
    <location>
        <begin position="99"/>
        <end position="129"/>
    </location>
</feature>
<feature type="non-terminal residue" evidence="2">
    <location>
        <position position="1"/>
    </location>
</feature>
<feature type="region of interest" description="Disordered" evidence="1">
    <location>
        <begin position="1"/>
        <end position="33"/>
    </location>
</feature>
<evidence type="ECO:0000256" key="1">
    <source>
        <dbReference type="SAM" id="MobiDB-lite"/>
    </source>
</evidence>
<feature type="region of interest" description="Disordered" evidence="1">
    <location>
        <begin position="534"/>
        <end position="598"/>
    </location>
</feature>
<gene>
    <name evidence="2" type="ORF">K469DRAFT_693908</name>
</gene>
<feature type="region of interest" description="Disordered" evidence="1">
    <location>
        <begin position="325"/>
        <end position="399"/>
    </location>
</feature>
<feature type="compositionally biased region" description="Low complexity" evidence="1">
    <location>
        <begin position="19"/>
        <end position="33"/>
    </location>
</feature>
<feature type="compositionally biased region" description="Gly residues" evidence="1">
    <location>
        <begin position="384"/>
        <end position="393"/>
    </location>
</feature>
<organism evidence="2 3">
    <name type="scientific">Zopfia rhizophila CBS 207.26</name>
    <dbReference type="NCBI Taxonomy" id="1314779"/>
    <lineage>
        <taxon>Eukaryota</taxon>
        <taxon>Fungi</taxon>
        <taxon>Dikarya</taxon>
        <taxon>Ascomycota</taxon>
        <taxon>Pezizomycotina</taxon>
        <taxon>Dothideomycetes</taxon>
        <taxon>Dothideomycetes incertae sedis</taxon>
        <taxon>Zopfiaceae</taxon>
        <taxon>Zopfia</taxon>
    </lineage>
</organism>
<sequence length="658" mass="68100">RIGGRLHAEAEGQPGGGAPVRRGPPGTAPVRPRQAFQYSRHAERMMRRAATGGILQEPVHRRAILPCPAERVEHDLRLQRGGEAGDAPEGFEGIVQRQRDQRLAQGQGLQPQGGIVGQHRRAGRQGRDRVPGLDQRLQARVARQAGPGAVEARAGGMVAHQNGTLQPGLQHEQEAPVGDGLFRQPVQLRQAGHPRAGAQPGRQPPQVARAEGQKGVAGVVPVHLLPALHQPMLDADPERRARQAFPQVHAEPGEGQGVHRQHGGGGPEVLDLRRDLLQEAGRAGVVGVFRHGSGGMFQHPVRAFRPAGEAVARGIAGQGIEQAAAGMATRAQHRHGGGEVVERPEGAAQKEESQERPRCGGRCSTESRWGAGASRPRGHRQHGTPGGKAGPGGEEAPLGAVHGRQRGIQPGRKGRDVAGGILAPRQDLPLRHHQWQQQAVPVARLDGAETRPGQQAPGGGRGVAAGVVDPRVMGRTQPLEGRQVQDHPAARRQDAVELGQGQGLGHAPVAKHVHRHHGVEAAIGEGQAVDVAAGHGGAGLGGGPPGGGGVVFQPGAPQPGQRALQPPQEAARAAAGIQHAGAGRQGGQGMGQPGMDGAVPPHAFLGLVHQRVFGGLHGADYSPGPRLPQGGPASPAPHSSARNSPADVTAPASCSAGR</sequence>